<dbReference type="PROSITE" id="PS50889">
    <property type="entry name" value="S4"/>
    <property type="match status" value="1"/>
</dbReference>
<dbReference type="NCBIfam" id="TIGR00691">
    <property type="entry name" value="spoT_relA"/>
    <property type="match status" value="1"/>
</dbReference>
<dbReference type="PROSITE" id="PS51831">
    <property type="entry name" value="HD"/>
    <property type="match status" value="1"/>
</dbReference>
<dbReference type="SUPFAM" id="SSF109604">
    <property type="entry name" value="HD-domain/PDEase-like"/>
    <property type="match status" value="1"/>
</dbReference>
<evidence type="ECO:0000313" key="6">
    <source>
        <dbReference type="EMBL" id="OGM20927.1"/>
    </source>
</evidence>
<dbReference type="SUPFAM" id="SSF81271">
    <property type="entry name" value="TGS-like"/>
    <property type="match status" value="1"/>
</dbReference>
<name>A0A1F7Y0S9_9BACT</name>
<evidence type="ECO:0008006" key="8">
    <source>
        <dbReference type="Google" id="ProtNLM"/>
    </source>
</evidence>
<dbReference type="FunFam" id="1.10.3210.10:FF:000001">
    <property type="entry name" value="GTP pyrophosphokinase RelA"/>
    <property type="match status" value="1"/>
</dbReference>
<comment type="similarity">
    <text evidence="3">Belongs to the relA/spoT family.</text>
</comment>
<dbReference type="SMART" id="SM00471">
    <property type="entry name" value="HDc"/>
    <property type="match status" value="1"/>
</dbReference>
<dbReference type="EMBL" id="MGGD01000023">
    <property type="protein sequence ID" value="OGM20927.1"/>
    <property type="molecule type" value="Genomic_DNA"/>
</dbReference>
<evidence type="ECO:0000256" key="2">
    <source>
        <dbReference type="PROSITE-ProRule" id="PRU00182"/>
    </source>
</evidence>
<dbReference type="Pfam" id="PF13328">
    <property type="entry name" value="HD_4"/>
    <property type="match status" value="1"/>
</dbReference>
<dbReference type="CDD" id="cd01668">
    <property type="entry name" value="TGS_RSH"/>
    <property type="match status" value="1"/>
</dbReference>
<dbReference type="InterPro" id="IPR033655">
    <property type="entry name" value="TGS_RelA/SpoT"/>
</dbReference>
<accession>A0A1F7Y0S9</accession>
<sequence length="502" mass="57207">MKSKPDLKFSELIADYKSYMDNKSDTRLLKKAWDFAKLAHTGQKRLTGVPYVNHPLETAKILTSWKLDAATIAAGLLHDTVEDGGATEEDLIKEFGIEISQLVAGVTKVSNVKLRGSKDKEFVENLRKMFLAMAKDLRVVLVKLADRMHNMRTLYAIPKEKQERIARETLEVFAPLAERLGMGEVKAKLDDLAFPYVYQEKYKLVKKESLIHYKKAEETIKTMKRAILRRAAELEVKVRVNGRKKHLYSLWLKLERPEISWDFEKIHDIVALRVLVDSVAECYTALGVIHNLYKPVPHLGVSDFIAQPKPNGYQSIHTKVFGPKGKIVEVQIRTYEMHESAEYGIASHWAYSQAKSRGISGELLENRGVAVDSEKLSWVKQLADWQKELADSEEFLRAVKFDALSHRNFVFSPLGDVYNLPKGSTPVDFAYAVHTQLGSYIKGVKVDGKVVPLDFKLRSGQVVEIIKSKSSHPPRSDWLKFVVTTTARKEINKYLRNLRIKE</sequence>
<dbReference type="Pfam" id="PF04607">
    <property type="entry name" value="RelA_SpoT"/>
    <property type="match status" value="1"/>
</dbReference>
<reference evidence="6 7" key="1">
    <citation type="journal article" date="2016" name="Nat. Commun.">
        <title>Thousands of microbial genomes shed light on interconnected biogeochemical processes in an aquifer system.</title>
        <authorList>
            <person name="Anantharaman K."/>
            <person name="Brown C.T."/>
            <person name="Hug L.A."/>
            <person name="Sharon I."/>
            <person name="Castelle C.J."/>
            <person name="Probst A.J."/>
            <person name="Thomas B.C."/>
            <person name="Singh A."/>
            <person name="Wilkins M.J."/>
            <person name="Karaoz U."/>
            <person name="Brodie E.L."/>
            <person name="Williams K.H."/>
            <person name="Hubbard S.S."/>
            <person name="Banfield J.F."/>
        </authorList>
    </citation>
    <scope>NUCLEOTIDE SEQUENCE [LARGE SCALE GENOMIC DNA]</scope>
</reference>
<dbReference type="InterPro" id="IPR004811">
    <property type="entry name" value="RelA/Spo_fam"/>
</dbReference>
<dbReference type="InterPro" id="IPR004095">
    <property type="entry name" value="TGS"/>
</dbReference>
<dbReference type="Pfam" id="PF02824">
    <property type="entry name" value="TGS"/>
    <property type="match status" value="1"/>
</dbReference>
<dbReference type="PANTHER" id="PTHR21262">
    <property type="entry name" value="GUANOSINE-3',5'-BIS DIPHOSPHATE 3'-PYROPHOSPHOHYDROLASE"/>
    <property type="match status" value="1"/>
</dbReference>
<dbReference type="CDD" id="cd00077">
    <property type="entry name" value="HDc"/>
    <property type="match status" value="1"/>
</dbReference>
<dbReference type="InterPro" id="IPR043519">
    <property type="entry name" value="NT_sf"/>
</dbReference>
<dbReference type="CDD" id="cd05399">
    <property type="entry name" value="NT_Rel-Spo_like"/>
    <property type="match status" value="1"/>
</dbReference>
<dbReference type="Gene3D" id="3.10.20.30">
    <property type="match status" value="1"/>
</dbReference>
<evidence type="ECO:0000313" key="7">
    <source>
        <dbReference type="Proteomes" id="UP000176741"/>
    </source>
</evidence>
<dbReference type="InterPro" id="IPR003607">
    <property type="entry name" value="HD/PDEase_dom"/>
</dbReference>
<proteinExistence type="inferred from homology"/>
<evidence type="ECO:0000256" key="1">
    <source>
        <dbReference type="ARBA" id="ARBA00025704"/>
    </source>
</evidence>
<dbReference type="GO" id="GO:0003723">
    <property type="term" value="F:RNA binding"/>
    <property type="evidence" value="ECO:0007669"/>
    <property type="project" value="UniProtKB-KW"/>
</dbReference>
<comment type="function">
    <text evidence="3">In eubacteria ppGpp (guanosine 3'-diphosphate 5'-diphosphate) is a mediator of the stringent response that coordinates a variety of cellular activities in response to changes in nutritional abundance.</text>
</comment>
<gene>
    <name evidence="6" type="ORF">A2771_04210</name>
</gene>
<feature type="domain" description="HD" evidence="4">
    <location>
        <begin position="51"/>
        <end position="151"/>
    </location>
</feature>
<dbReference type="InterPro" id="IPR007685">
    <property type="entry name" value="RelA_SpoT"/>
</dbReference>
<dbReference type="FunFam" id="3.10.20.30:FF:000002">
    <property type="entry name" value="GTP pyrophosphokinase (RelA/SpoT)"/>
    <property type="match status" value="1"/>
</dbReference>
<keyword evidence="2" id="KW-0694">RNA-binding</keyword>
<dbReference type="InterPro" id="IPR012676">
    <property type="entry name" value="TGS-like"/>
</dbReference>
<protein>
    <recommendedName>
        <fullName evidence="8">TGS domain-containing protein</fullName>
    </recommendedName>
</protein>
<dbReference type="GO" id="GO:0005886">
    <property type="term" value="C:plasma membrane"/>
    <property type="evidence" value="ECO:0007669"/>
    <property type="project" value="TreeGrafter"/>
</dbReference>
<dbReference type="PANTHER" id="PTHR21262:SF31">
    <property type="entry name" value="GTP PYROPHOSPHOKINASE"/>
    <property type="match status" value="1"/>
</dbReference>
<dbReference type="PROSITE" id="PS51880">
    <property type="entry name" value="TGS"/>
    <property type="match status" value="1"/>
</dbReference>
<dbReference type="InterPro" id="IPR006674">
    <property type="entry name" value="HD_domain"/>
</dbReference>
<dbReference type="Gene3D" id="3.30.460.10">
    <property type="entry name" value="Beta Polymerase, domain 2"/>
    <property type="match status" value="1"/>
</dbReference>
<dbReference type="SMART" id="SM00954">
    <property type="entry name" value="RelA_SpoT"/>
    <property type="match status" value="1"/>
</dbReference>
<feature type="domain" description="TGS" evidence="5">
    <location>
        <begin position="403"/>
        <end position="467"/>
    </location>
</feature>
<evidence type="ECO:0000259" key="5">
    <source>
        <dbReference type="PROSITE" id="PS51880"/>
    </source>
</evidence>
<organism evidence="6 7">
    <name type="scientific">Candidatus Woesebacteria bacterium RIFCSPHIGHO2_01_FULL_38_26b</name>
    <dbReference type="NCBI Taxonomy" id="1802491"/>
    <lineage>
        <taxon>Bacteria</taxon>
        <taxon>Candidatus Woeseibacteriota</taxon>
    </lineage>
</organism>
<dbReference type="AlphaFoldDB" id="A0A1F7Y0S9"/>
<evidence type="ECO:0000256" key="3">
    <source>
        <dbReference type="RuleBase" id="RU003847"/>
    </source>
</evidence>
<dbReference type="GO" id="GO:0015969">
    <property type="term" value="P:guanosine tetraphosphate metabolic process"/>
    <property type="evidence" value="ECO:0007669"/>
    <property type="project" value="InterPro"/>
</dbReference>
<dbReference type="Gene3D" id="1.10.3210.10">
    <property type="entry name" value="Hypothetical protein af1432"/>
    <property type="match status" value="1"/>
</dbReference>
<dbReference type="Proteomes" id="UP000176741">
    <property type="component" value="Unassembled WGS sequence"/>
</dbReference>
<evidence type="ECO:0000259" key="4">
    <source>
        <dbReference type="PROSITE" id="PS51831"/>
    </source>
</evidence>
<dbReference type="SUPFAM" id="SSF81301">
    <property type="entry name" value="Nucleotidyltransferase"/>
    <property type="match status" value="1"/>
</dbReference>
<comment type="pathway">
    <text evidence="1">Purine metabolism.</text>
</comment>
<dbReference type="InterPro" id="IPR012675">
    <property type="entry name" value="Beta-grasp_dom_sf"/>
</dbReference>
<comment type="caution">
    <text evidence="6">The sequence shown here is derived from an EMBL/GenBank/DDBJ whole genome shotgun (WGS) entry which is preliminary data.</text>
</comment>